<evidence type="ECO:0000259" key="7">
    <source>
        <dbReference type="Pfam" id="PF02631"/>
    </source>
</evidence>
<evidence type="ECO:0000256" key="5">
    <source>
        <dbReference type="HAMAP-Rule" id="MF_01114"/>
    </source>
</evidence>
<dbReference type="InterPro" id="IPR053925">
    <property type="entry name" value="RecX_HTH_3rd"/>
</dbReference>
<evidence type="ECO:0000256" key="2">
    <source>
        <dbReference type="ARBA" id="ARBA00009695"/>
    </source>
</evidence>
<dbReference type="InterPro" id="IPR053926">
    <property type="entry name" value="RecX_HTH_1st"/>
</dbReference>
<dbReference type="Pfam" id="PF21981">
    <property type="entry name" value="RecX_HTH3"/>
    <property type="match status" value="1"/>
</dbReference>
<dbReference type="PANTHER" id="PTHR33602:SF1">
    <property type="entry name" value="REGULATORY PROTEIN RECX FAMILY PROTEIN"/>
    <property type="match status" value="1"/>
</dbReference>
<feature type="region of interest" description="Disordered" evidence="6">
    <location>
        <begin position="1"/>
        <end position="68"/>
    </location>
</feature>
<dbReference type="InterPro" id="IPR053924">
    <property type="entry name" value="RecX_HTH_2nd"/>
</dbReference>
<dbReference type="AlphaFoldDB" id="A0A5J6V540"/>
<dbReference type="OrthoDB" id="5244465at2"/>
<dbReference type="EMBL" id="CP044427">
    <property type="protein sequence ID" value="QFG69069.1"/>
    <property type="molecule type" value="Genomic_DNA"/>
</dbReference>
<dbReference type="HAMAP" id="MF_01114">
    <property type="entry name" value="RecX"/>
    <property type="match status" value="1"/>
</dbReference>
<organism evidence="10 11">
    <name type="scientific">Ornithinimicrobium pratense</name>
    <dbReference type="NCBI Taxonomy" id="2593973"/>
    <lineage>
        <taxon>Bacteria</taxon>
        <taxon>Bacillati</taxon>
        <taxon>Actinomycetota</taxon>
        <taxon>Actinomycetes</taxon>
        <taxon>Micrococcales</taxon>
        <taxon>Ornithinimicrobiaceae</taxon>
        <taxon>Ornithinimicrobium</taxon>
    </lineage>
</organism>
<reference evidence="10 11" key="1">
    <citation type="submission" date="2019-09" db="EMBL/GenBank/DDBJ databases">
        <title>Serinicoccus pratensis sp. nov., isolated from meadow soil.</title>
        <authorList>
            <person name="Zhang W."/>
        </authorList>
    </citation>
    <scope>NUCLEOTIDE SEQUENCE [LARGE SCALE GENOMIC DNA]</scope>
    <source>
        <strain evidence="10 11">W204</strain>
    </source>
</reference>
<dbReference type="GO" id="GO:0006282">
    <property type="term" value="P:regulation of DNA repair"/>
    <property type="evidence" value="ECO:0007669"/>
    <property type="project" value="UniProtKB-UniRule"/>
</dbReference>
<evidence type="ECO:0000259" key="9">
    <source>
        <dbReference type="Pfam" id="PF21982"/>
    </source>
</evidence>
<dbReference type="Proteomes" id="UP000326546">
    <property type="component" value="Chromosome"/>
</dbReference>
<accession>A0A5J6V540</accession>
<evidence type="ECO:0000256" key="3">
    <source>
        <dbReference type="ARBA" id="ARBA00018111"/>
    </source>
</evidence>
<dbReference type="PANTHER" id="PTHR33602">
    <property type="entry name" value="REGULATORY PROTEIN RECX FAMILY PROTEIN"/>
    <property type="match status" value="1"/>
</dbReference>
<evidence type="ECO:0000313" key="10">
    <source>
        <dbReference type="EMBL" id="QFG69069.1"/>
    </source>
</evidence>
<evidence type="ECO:0000259" key="8">
    <source>
        <dbReference type="Pfam" id="PF21981"/>
    </source>
</evidence>
<comment type="similarity">
    <text evidence="2 5">Belongs to the RecX family.</text>
</comment>
<keyword evidence="4 5" id="KW-0963">Cytoplasm</keyword>
<name>A0A5J6V540_9MICO</name>
<dbReference type="InterPro" id="IPR003783">
    <property type="entry name" value="Regulatory_RecX"/>
</dbReference>
<dbReference type="RefSeq" id="WP_158061452.1">
    <property type="nucleotide sequence ID" value="NZ_CP044427.1"/>
</dbReference>
<dbReference type="KEGG" id="serw:FY030_10465"/>
<evidence type="ECO:0000256" key="1">
    <source>
        <dbReference type="ARBA" id="ARBA00004496"/>
    </source>
</evidence>
<proteinExistence type="inferred from homology"/>
<dbReference type="InterPro" id="IPR036388">
    <property type="entry name" value="WH-like_DNA-bd_sf"/>
</dbReference>
<dbReference type="Gene3D" id="1.10.10.10">
    <property type="entry name" value="Winged helix-like DNA-binding domain superfamily/Winged helix DNA-binding domain"/>
    <property type="match status" value="2"/>
</dbReference>
<dbReference type="Pfam" id="PF02631">
    <property type="entry name" value="RecX_HTH2"/>
    <property type="match status" value="1"/>
</dbReference>
<feature type="compositionally biased region" description="Low complexity" evidence="6">
    <location>
        <begin position="1"/>
        <end position="51"/>
    </location>
</feature>
<dbReference type="GO" id="GO:0005737">
    <property type="term" value="C:cytoplasm"/>
    <property type="evidence" value="ECO:0007669"/>
    <property type="project" value="UniProtKB-SubCell"/>
</dbReference>
<feature type="domain" description="RecX third three-helical" evidence="8">
    <location>
        <begin position="166"/>
        <end position="211"/>
    </location>
</feature>
<evidence type="ECO:0000256" key="6">
    <source>
        <dbReference type="SAM" id="MobiDB-lite"/>
    </source>
</evidence>
<sequence>MGQADRLSAAREALAAAEAAASASGLRPAGAKAGADGTDSGASGAGRAAATHPGASGSGAATSEPDPHDVARRIVLRQLAMGPRTRRQLADKLRERDCDPQVAARVLDRMTTVGLVDDEAFAEMWVRSRQETKGLAASALRHELRTKGIAEHLIDEALAEIEPEQEKEQARALVARRRRTMGGLDREVQTRRLAGFLARKGYAPGVAYQVIREAVDDLPEHARD</sequence>
<feature type="domain" description="RecX second three-helical" evidence="7">
    <location>
        <begin position="117"/>
        <end position="158"/>
    </location>
</feature>
<keyword evidence="11" id="KW-1185">Reference proteome</keyword>
<dbReference type="Pfam" id="PF21982">
    <property type="entry name" value="RecX_HTH1"/>
    <property type="match status" value="1"/>
</dbReference>
<evidence type="ECO:0000313" key="11">
    <source>
        <dbReference type="Proteomes" id="UP000326546"/>
    </source>
</evidence>
<comment type="function">
    <text evidence="5">Modulates RecA activity.</text>
</comment>
<gene>
    <name evidence="5" type="primary">recX</name>
    <name evidence="10" type="ORF">FY030_10465</name>
</gene>
<protein>
    <recommendedName>
        <fullName evidence="3 5">Regulatory protein RecX</fullName>
    </recommendedName>
</protein>
<feature type="domain" description="RecX first three-helical" evidence="9">
    <location>
        <begin position="71"/>
        <end position="110"/>
    </location>
</feature>
<comment type="subcellular location">
    <subcellularLocation>
        <location evidence="1 5">Cytoplasm</location>
    </subcellularLocation>
</comment>
<evidence type="ECO:0000256" key="4">
    <source>
        <dbReference type="ARBA" id="ARBA00022490"/>
    </source>
</evidence>